<sequence length="226" mass="25471">MDFDSLAPARRVVSRSPIRTVRRLNLPGIFEEPVECESSLERDFVLRAALCPSVVRLRHQPFQLKQPSGPRYTPDFLVTHADGTRVVVEIKLRARVERYRGVFDYAHAELKAHQVDFLVLDEISIRRAKAHERAALVLRYRKSGIDPATRLRLLACVGECPRGLAIGSLAKRSAASRVDVLHLIAARAVRVSRSLAIDDSSLVFPSNSSELSHEIRLESWFDAALW</sequence>
<comment type="caution">
    <text evidence="1">The sequence shown here is derived from an EMBL/GenBank/DDBJ whole genome shotgun (WGS) entry which is preliminary data.</text>
</comment>
<evidence type="ECO:0000313" key="2">
    <source>
        <dbReference type="Proteomes" id="UP000271137"/>
    </source>
</evidence>
<reference evidence="1 2" key="1">
    <citation type="submission" date="2018-12" db="EMBL/GenBank/DDBJ databases">
        <title>The genome sequences of strain 502.</title>
        <authorList>
            <person name="Gao J."/>
            <person name="Sun J."/>
        </authorList>
    </citation>
    <scope>NUCLEOTIDE SEQUENCE [LARGE SCALE GENOMIC DNA]</scope>
    <source>
        <strain evidence="1 2">502</strain>
    </source>
</reference>
<keyword evidence="2" id="KW-1185">Reference proteome</keyword>
<dbReference type="EMBL" id="RXFQ01000015">
    <property type="protein sequence ID" value="RSZ31630.1"/>
    <property type="molecule type" value="Genomic_DNA"/>
</dbReference>
<protein>
    <recommendedName>
        <fullName evidence="3">TnsA endonuclease N-terminal domain-containing protein</fullName>
    </recommendedName>
</protein>
<evidence type="ECO:0008006" key="3">
    <source>
        <dbReference type="Google" id="ProtNLM"/>
    </source>
</evidence>
<name>A0ABY0A1I2_9BURK</name>
<accession>A0ABY0A1I2</accession>
<dbReference type="RefSeq" id="WP_125966274.1">
    <property type="nucleotide sequence ID" value="NZ_RXFQ01000015.1"/>
</dbReference>
<evidence type="ECO:0000313" key="1">
    <source>
        <dbReference type="EMBL" id="RSZ31630.1"/>
    </source>
</evidence>
<gene>
    <name evidence="1" type="ORF">EJO66_22945</name>
</gene>
<dbReference type="Proteomes" id="UP000271137">
    <property type="component" value="Unassembled WGS sequence"/>
</dbReference>
<organism evidence="1 2">
    <name type="scientific">Variovorax beijingensis</name>
    <dbReference type="NCBI Taxonomy" id="2496117"/>
    <lineage>
        <taxon>Bacteria</taxon>
        <taxon>Pseudomonadati</taxon>
        <taxon>Pseudomonadota</taxon>
        <taxon>Betaproteobacteria</taxon>
        <taxon>Burkholderiales</taxon>
        <taxon>Comamonadaceae</taxon>
        <taxon>Variovorax</taxon>
    </lineage>
</organism>
<proteinExistence type="predicted"/>